<protein>
    <submittedName>
        <fullName evidence="1">Uncharacterized protein</fullName>
    </submittedName>
</protein>
<reference evidence="1 2" key="1">
    <citation type="submission" date="2016-01" db="EMBL/GenBank/DDBJ databases">
        <authorList>
            <person name="McClelland M."/>
            <person name="Jain A."/>
            <person name="Saraogi P."/>
            <person name="Mendelson R."/>
            <person name="Westerman R."/>
            <person name="SanMiguel P."/>
            <person name="Csonka L."/>
        </authorList>
    </citation>
    <scope>NUCLEOTIDE SEQUENCE [LARGE SCALE GENOMIC DNA]</scope>
    <source>
        <strain evidence="1 2">R-53146</strain>
    </source>
</reference>
<sequence length="78" mass="8691">MYAGFFIKAPISTVIGISIGILSQEFSDTPNNTIQVLCMSTGAYTGEILEDIEQLLKWIPSIIKKMISKKLEINDKKI</sequence>
<dbReference type="EMBL" id="FCOR01000014">
    <property type="protein sequence ID" value="CVK17007.1"/>
    <property type="molecule type" value="Genomic_DNA"/>
</dbReference>
<dbReference type="OrthoDB" id="9956532at2"/>
<dbReference type="RefSeq" id="WP_055426182.1">
    <property type="nucleotide sequence ID" value="NZ_FCOR01000014.1"/>
</dbReference>
<accession>A0A0X3ASF4</accession>
<name>A0A0X3ASF4_9FLAO</name>
<proteinExistence type="predicted"/>
<keyword evidence="2" id="KW-1185">Reference proteome</keyword>
<organism evidence="1 2">
    <name type="scientific">Apibacter mensalis</name>
    <dbReference type="NCBI Taxonomy" id="1586267"/>
    <lineage>
        <taxon>Bacteria</taxon>
        <taxon>Pseudomonadati</taxon>
        <taxon>Bacteroidota</taxon>
        <taxon>Flavobacteriia</taxon>
        <taxon>Flavobacteriales</taxon>
        <taxon>Weeksellaceae</taxon>
        <taxon>Apibacter</taxon>
    </lineage>
</organism>
<evidence type="ECO:0000313" key="2">
    <source>
        <dbReference type="Proteomes" id="UP000182761"/>
    </source>
</evidence>
<dbReference type="Proteomes" id="UP000182761">
    <property type="component" value="Unassembled WGS sequence"/>
</dbReference>
<dbReference type="AlphaFoldDB" id="A0A0X3ASF4"/>
<evidence type="ECO:0000313" key="1">
    <source>
        <dbReference type="EMBL" id="CVK17007.1"/>
    </source>
</evidence>
<gene>
    <name evidence="1" type="ORF">Ga0061079_11422</name>
</gene>